<organism evidence="7 8">
    <name type="scientific">Rehmannia glutinosa</name>
    <name type="common">Chinese foxglove</name>
    <dbReference type="NCBI Taxonomy" id="99300"/>
    <lineage>
        <taxon>Eukaryota</taxon>
        <taxon>Viridiplantae</taxon>
        <taxon>Streptophyta</taxon>
        <taxon>Embryophyta</taxon>
        <taxon>Tracheophyta</taxon>
        <taxon>Spermatophyta</taxon>
        <taxon>Magnoliopsida</taxon>
        <taxon>eudicotyledons</taxon>
        <taxon>Gunneridae</taxon>
        <taxon>Pentapetalae</taxon>
        <taxon>asterids</taxon>
        <taxon>lamiids</taxon>
        <taxon>Lamiales</taxon>
        <taxon>Orobanchaceae</taxon>
        <taxon>Rehmannieae</taxon>
        <taxon>Rehmannia</taxon>
    </lineage>
</organism>
<evidence type="ECO:0000256" key="2">
    <source>
        <dbReference type="ARBA" id="ARBA00022525"/>
    </source>
</evidence>
<dbReference type="Proteomes" id="UP001318860">
    <property type="component" value="Unassembled WGS sequence"/>
</dbReference>
<comment type="subcellular location">
    <subcellularLocation>
        <location evidence="1">Secreted</location>
    </subcellularLocation>
</comment>
<keyword evidence="2" id="KW-0964">Secreted</keyword>
<dbReference type="Gene3D" id="3.30.430.20">
    <property type="entry name" value="Gnk2 domain, C-X8-C-X2-C motif"/>
    <property type="match status" value="2"/>
</dbReference>
<reference evidence="7 8" key="1">
    <citation type="journal article" date="2021" name="Comput. Struct. Biotechnol. J.">
        <title>De novo genome assembly of the potent medicinal plant Rehmannia glutinosa using nanopore technology.</title>
        <authorList>
            <person name="Ma L."/>
            <person name="Dong C."/>
            <person name="Song C."/>
            <person name="Wang X."/>
            <person name="Zheng X."/>
            <person name="Niu Y."/>
            <person name="Chen S."/>
            <person name="Feng W."/>
        </authorList>
    </citation>
    <scope>NUCLEOTIDE SEQUENCE [LARGE SCALE GENOMIC DNA]</scope>
    <source>
        <strain evidence="7">DH-2019</strain>
    </source>
</reference>
<sequence length="236" mass="26486">MNLDIVGVRFVSVESPSMGSLCLISALDIAKLYLMGLRTYKKILAWWPRTPPTGFGLGSLGRYPNRAYGLSLCRGDVSANDCRTCLVNASTEITKRCPNDRGAIIWYDNCYLKYLDDDFLGKIDTQNRFYMWNLNNVSINPQIFNQKTRELLSKLSENSIKTTKMFAKGEVEVGVGEYAKIYGMVQCSRDLSRVDCKKCVDDAISELPRCCGGKQGGRVVGGSCNIRYETYPFINL</sequence>
<dbReference type="PROSITE" id="PS51473">
    <property type="entry name" value="GNK2"/>
    <property type="match status" value="2"/>
</dbReference>
<keyword evidence="3" id="KW-0732">Signal</keyword>
<feature type="domain" description="Gnk2-homologous" evidence="6">
    <location>
        <begin position="14"/>
        <end position="119"/>
    </location>
</feature>
<evidence type="ECO:0000313" key="8">
    <source>
        <dbReference type="Proteomes" id="UP001318860"/>
    </source>
</evidence>
<evidence type="ECO:0000256" key="1">
    <source>
        <dbReference type="ARBA" id="ARBA00004613"/>
    </source>
</evidence>
<evidence type="ECO:0000256" key="4">
    <source>
        <dbReference type="ARBA" id="ARBA00022737"/>
    </source>
</evidence>
<gene>
    <name evidence="7" type="ORF">DH2020_022817</name>
</gene>
<dbReference type="EMBL" id="JABTTQ020000013">
    <property type="protein sequence ID" value="KAK6142469.1"/>
    <property type="molecule type" value="Genomic_DNA"/>
</dbReference>
<proteinExistence type="inferred from homology"/>
<protein>
    <recommendedName>
        <fullName evidence="6">Gnk2-homologous domain-containing protein</fullName>
    </recommendedName>
</protein>
<dbReference type="PANTHER" id="PTHR32411">
    <property type="entry name" value="CYSTEINE-RICH REPEAT SECRETORY PROTEIN 38-RELATED"/>
    <property type="match status" value="1"/>
</dbReference>
<dbReference type="PANTHER" id="PTHR32411:SF43">
    <property type="entry name" value="CYSTEINE-RICH REPEAT SECRETORY PROTEIN 38"/>
    <property type="match status" value="1"/>
</dbReference>
<comment type="similarity">
    <text evidence="5">Belongs to the cysteine-rich repeat secretory protein family.</text>
</comment>
<dbReference type="InterPro" id="IPR050581">
    <property type="entry name" value="CRR_secretory_protein"/>
</dbReference>
<evidence type="ECO:0000256" key="3">
    <source>
        <dbReference type="ARBA" id="ARBA00022729"/>
    </source>
</evidence>
<comment type="caution">
    <text evidence="7">The sequence shown here is derived from an EMBL/GenBank/DDBJ whole genome shotgun (WGS) entry which is preliminary data.</text>
</comment>
<keyword evidence="4" id="KW-0677">Repeat</keyword>
<keyword evidence="8" id="KW-1185">Reference proteome</keyword>
<dbReference type="Pfam" id="PF01657">
    <property type="entry name" value="Stress-antifung"/>
    <property type="match status" value="2"/>
</dbReference>
<evidence type="ECO:0000259" key="6">
    <source>
        <dbReference type="PROSITE" id="PS51473"/>
    </source>
</evidence>
<dbReference type="CDD" id="cd23509">
    <property type="entry name" value="Gnk2-like"/>
    <property type="match status" value="2"/>
</dbReference>
<dbReference type="InterPro" id="IPR038408">
    <property type="entry name" value="GNK2_sf"/>
</dbReference>
<feature type="domain" description="Gnk2-homologous" evidence="6">
    <location>
        <begin position="125"/>
        <end position="233"/>
    </location>
</feature>
<evidence type="ECO:0000256" key="5">
    <source>
        <dbReference type="ARBA" id="ARBA00038515"/>
    </source>
</evidence>
<accession>A0ABR0W807</accession>
<name>A0ABR0W807_REHGL</name>
<evidence type="ECO:0000313" key="7">
    <source>
        <dbReference type="EMBL" id="KAK6142469.1"/>
    </source>
</evidence>
<dbReference type="InterPro" id="IPR002902">
    <property type="entry name" value="GNK2"/>
</dbReference>